<sequence length="459" mass="53148">MSMRLVDCEVQTEEFSLLLPESGSGNNTLKKGGKHQHSSASTKETFMRKGGKKCIYLLVVLTLIGGGGFVYLGFYCPDSVCFLRPQSLVRSGKTDTHRDPPTKQFQVIRDTLDQFHFRTDGVGQPLLNTARTAMGPSFDDVVGRDFQFDIEDHDVIVFLHIQKTGGTTFGKHLVGDLDLARQCECRRKVKKRCTCLRPGRNSFETWLFSRHSTGWKCGLHADWTELTSCVDDVMDKLEDNEIKRRYFYITMLRNPIHRFLSEFHHVRRGATWKNARLLCQGRHATKEEMPPCYHTETWENVTLDEFMACSSNLAINRQTRMLADLSLVGCYNTSMMTPEDRGKIMLLSAKSNLKKMAFYGLTEEQEISQYLFEVTFNLKFRVRFRQFNQTITDMAMKNFDAETVKQIEELNSLDMELYKYAVELLQQRFKKLSAQDKHFHEHFQNMGGVFSWAEIENEE</sequence>
<evidence type="ECO:0000313" key="11">
    <source>
        <dbReference type="EMBL" id="JAI64008.1"/>
    </source>
</evidence>
<dbReference type="SUPFAM" id="SSF52540">
    <property type="entry name" value="P-loop containing nucleoside triphosphate hydrolases"/>
    <property type="match status" value="1"/>
</dbReference>
<feature type="transmembrane region" description="Helical" evidence="9">
    <location>
        <begin position="54"/>
        <end position="74"/>
    </location>
</feature>
<dbReference type="Gene3D" id="3.40.50.300">
    <property type="entry name" value="P-loop containing nucleotide triphosphate hydrolases"/>
    <property type="match status" value="1"/>
</dbReference>
<dbReference type="EMBL" id="GDRN01069627">
    <property type="protein sequence ID" value="JAI64008.1"/>
    <property type="molecule type" value="Transcribed_RNA"/>
</dbReference>
<keyword evidence="5 9" id="KW-0735">Signal-anchor</keyword>
<name>A0A0N7ZCB8_SCYOL</name>
<keyword evidence="6 9" id="KW-1133">Transmembrane helix</keyword>
<evidence type="ECO:0000256" key="9">
    <source>
        <dbReference type="RuleBase" id="RU364122"/>
    </source>
</evidence>
<evidence type="ECO:0000256" key="7">
    <source>
        <dbReference type="ARBA" id="ARBA00023136"/>
    </source>
</evidence>
<keyword evidence="4 9" id="KW-0812">Transmembrane</keyword>
<dbReference type="AlphaFoldDB" id="A0A0N7ZCB8"/>
<comment type="function">
    <text evidence="9">6-O-sulfation enzyme which catalyzes the transfer of sulfate from 3'-phosphoadenosine 5'-phosphosulfate (PAPS) to position 6 of the N-sulfoglucosamine residue (GlcNS) of heparan sulfate.</text>
</comment>
<evidence type="ECO:0000256" key="2">
    <source>
        <dbReference type="ARBA" id="ARBA00010109"/>
    </source>
</evidence>
<protein>
    <recommendedName>
        <fullName evidence="9">Heparan-sulfate 6-O-sulfotransferase</fullName>
        <ecNumber evidence="9">2.8.2.-</ecNumber>
    </recommendedName>
</protein>
<organism evidence="11">
    <name type="scientific">Scylla olivacea</name>
    <name type="common">Orange mud crab</name>
    <name type="synonym">Cancer olivacea</name>
    <dbReference type="NCBI Taxonomy" id="85551"/>
    <lineage>
        <taxon>Eukaryota</taxon>
        <taxon>Metazoa</taxon>
        <taxon>Ecdysozoa</taxon>
        <taxon>Arthropoda</taxon>
        <taxon>Crustacea</taxon>
        <taxon>Multicrustacea</taxon>
        <taxon>Malacostraca</taxon>
        <taxon>Eumalacostraca</taxon>
        <taxon>Eucarida</taxon>
        <taxon>Decapoda</taxon>
        <taxon>Pleocyemata</taxon>
        <taxon>Brachyura</taxon>
        <taxon>Eubrachyura</taxon>
        <taxon>Portunoidea</taxon>
        <taxon>Portunidae</taxon>
        <taxon>Portuninae</taxon>
        <taxon>Scylla</taxon>
    </lineage>
</organism>
<dbReference type="InterPro" id="IPR010635">
    <property type="entry name" value="Heparan_SO4-6-sulfoTrfase"/>
</dbReference>
<dbReference type="InterPro" id="IPR005331">
    <property type="entry name" value="Sulfotransferase"/>
</dbReference>
<comment type="similarity">
    <text evidence="2 9">Belongs to the sulfotransferase 6 family.</text>
</comment>
<dbReference type="EC" id="2.8.2.-" evidence="9"/>
<evidence type="ECO:0000256" key="3">
    <source>
        <dbReference type="ARBA" id="ARBA00022679"/>
    </source>
</evidence>
<evidence type="ECO:0000256" key="10">
    <source>
        <dbReference type="SAM" id="MobiDB-lite"/>
    </source>
</evidence>
<proteinExistence type="inferred from homology"/>
<keyword evidence="3 9" id="KW-0808">Transferase</keyword>
<evidence type="ECO:0000256" key="4">
    <source>
        <dbReference type="ARBA" id="ARBA00022692"/>
    </source>
</evidence>
<dbReference type="GO" id="GO:0016020">
    <property type="term" value="C:membrane"/>
    <property type="evidence" value="ECO:0007669"/>
    <property type="project" value="UniProtKB-SubCell"/>
</dbReference>
<comment type="subcellular location">
    <subcellularLocation>
        <location evidence="1 9">Membrane</location>
        <topology evidence="1 9">Single-pass type II membrane protein</topology>
    </subcellularLocation>
</comment>
<keyword evidence="7 9" id="KW-0472">Membrane</keyword>
<evidence type="ECO:0000256" key="1">
    <source>
        <dbReference type="ARBA" id="ARBA00004606"/>
    </source>
</evidence>
<comment type="catalytic activity">
    <reaction evidence="9">
        <text>alpha-D-glucosaminyl-[heparan sulfate](n) + 3'-phosphoadenylyl sulfate = 6-sulfo-alpha-D-glucosaminyl-[heparan sulfate](n) + adenosine 3',5'-bisphosphate + H(+)</text>
        <dbReference type="Rhea" id="RHEA:56604"/>
        <dbReference type="Rhea" id="RHEA-COMP:9830"/>
        <dbReference type="Rhea" id="RHEA-COMP:14621"/>
        <dbReference type="ChEBI" id="CHEBI:15378"/>
        <dbReference type="ChEBI" id="CHEBI:58339"/>
        <dbReference type="ChEBI" id="CHEBI:58343"/>
        <dbReference type="ChEBI" id="CHEBI:58388"/>
        <dbReference type="ChEBI" id="CHEBI:140604"/>
    </reaction>
</comment>
<dbReference type="GO" id="GO:0017095">
    <property type="term" value="F:heparan sulfate 6-sulfotransferase activity"/>
    <property type="evidence" value="ECO:0007669"/>
    <property type="project" value="RHEA"/>
</dbReference>
<evidence type="ECO:0000256" key="6">
    <source>
        <dbReference type="ARBA" id="ARBA00022989"/>
    </source>
</evidence>
<dbReference type="InterPro" id="IPR027417">
    <property type="entry name" value="P-loop_NTPase"/>
</dbReference>
<dbReference type="PANTHER" id="PTHR12812">
    <property type="entry name" value="HEPARAN SULFATE 6-O-SULFOTRANSFERASE 3"/>
    <property type="match status" value="1"/>
</dbReference>
<dbReference type="FunFam" id="3.40.50.300:FF:000347">
    <property type="entry name" value="Heparan-sulfate 6-O-sulfotransferase"/>
    <property type="match status" value="1"/>
</dbReference>
<keyword evidence="8" id="KW-0325">Glycoprotein</keyword>
<feature type="region of interest" description="Disordered" evidence="10">
    <location>
        <begin position="19"/>
        <end position="44"/>
    </location>
</feature>
<dbReference type="PANTHER" id="PTHR12812:SF0">
    <property type="entry name" value="HEPARAN-SULFATE 6-O-SULFOTRANSFERASE"/>
    <property type="match status" value="1"/>
</dbReference>
<dbReference type="Pfam" id="PF03567">
    <property type="entry name" value="Sulfotransfer_2"/>
    <property type="match status" value="1"/>
</dbReference>
<accession>A0A0N7ZCB8</accession>
<evidence type="ECO:0000256" key="5">
    <source>
        <dbReference type="ARBA" id="ARBA00022968"/>
    </source>
</evidence>
<evidence type="ECO:0000256" key="8">
    <source>
        <dbReference type="ARBA" id="ARBA00023180"/>
    </source>
</evidence>
<reference evidence="11" key="1">
    <citation type="submission" date="2015-09" db="EMBL/GenBank/DDBJ databases">
        <title>Scylla olivacea transcriptome.</title>
        <authorList>
            <person name="Ikhwanuddin M."/>
        </authorList>
    </citation>
    <scope>NUCLEOTIDE SEQUENCE</scope>
</reference>